<evidence type="ECO:0000256" key="3">
    <source>
        <dbReference type="ARBA" id="ARBA00022475"/>
    </source>
</evidence>
<dbReference type="PANTHER" id="PTHR43744:SF9">
    <property type="entry name" value="POLYGALACTURONAN_RHAMNOGALACTURONAN TRANSPORT SYSTEM PERMEASE PROTEIN YTCP"/>
    <property type="match status" value="1"/>
</dbReference>
<evidence type="ECO:0000313" key="9">
    <source>
        <dbReference type="EMBL" id="HIS75849.1"/>
    </source>
</evidence>
<dbReference type="PANTHER" id="PTHR43744">
    <property type="entry name" value="ABC TRANSPORTER PERMEASE PROTEIN MG189-RELATED-RELATED"/>
    <property type="match status" value="1"/>
</dbReference>
<feature type="transmembrane region" description="Helical" evidence="7">
    <location>
        <begin position="110"/>
        <end position="132"/>
    </location>
</feature>
<feature type="transmembrane region" description="Helical" evidence="7">
    <location>
        <begin position="79"/>
        <end position="98"/>
    </location>
</feature>
<sequence>MAIKKSTGDRVFDICNILFMCLIMVIMLYPMLNVLAISLSSSAKVTQGVITFYPQELNFEGYKYILKQGQFYTGFRNSVIYAALSTIFTLLFTSLAAYSLAIKDFVFKKAFTIFLTITMFIGGGMIPTYLLYRDLHMINTLWVMTVPGCVSAYTVFVFRTFFQGLPGDLRESAFIDGANDLYICFKITLPLSKPLLATYALFTIVGSWNSWFNALLYLQDEARYPIQMFLRKMVVDGNISSMYQGTEIAAMLANGAVNPRNMQMAVIILTMFPILCIYPFVQKYFVKGVMIGAIKG</sequence>
<comment type="caution">
    <text evidence="9">The sequence shown here is derived from an EMBL/GenBank/DDBJ whole genome shotgun (WGS) entry which is preliminary data.</text>
</comment>
<comment type="subcellular location">
    <subcellularLocation>
        <location evidence="1 7">Cell membrane</location>
        <topology evidence="1 7">Multi-pass membrane protein</topology>
    </subcellularLocation>
</comment>
<evidence type="ECO:0000259" key="8">
    <source>
        <dbReference type="PROSITE" id="PS50928"/>
    </source>
</evidence>
<evidence type="ECO:0000256" key="5">
    <source>
        <dbReference type="ARBA" id="ARBA00022989"/>
    </source>
</evidence>
<protein>
    <submittedName>
        <fullName evidence="9">Carbohydrate ABC transporter permease</fullName>
    </submittedName>
</protein>
<reference evidence="9" key="1">
    <citation type="submission" date="2020-10" db="EMBL/GenBank/DDBJ databases">
        <authorList>
            <person name="Gilroy R."/>
        </authorList>
    </citation>
    <scope>NUCLEOTIDE SEQUENCE</scope>
    <source>
        <strain evidence="9">CHK199-13235</strain>
    </source>
</reference>
<accession>A0A9D1JYS2</accession>
<evidence type="ECO:0000256" key="6">
    <source>
        <dbReference type="ARBA" id="ARBA00023136"/>
    </source>
</evidence>
<organism evidence="9 10">
    <name type="scientific">Candidatus Merdivicinus excrementipullorum</name>
    <dbReference type="NCBI Taxonomy" id="2840867"/>
    <lineage>
        <taxon>Bacteria</taxon>
        <taxon>Bacillati</taxon>
        <taxon>Bacillota</taxon>
        <taxon>Clostridia</taxon>
        <taxon>Eubacteriales</taxon>
        <taxon>Oscillospiraceae</taxon>
        <taxon>Oscillospiraceae incertae sedis</taxon>
        <taxon>Candidatus Merdivicinus</taxon>
    </lineage>
</organism>
<keyword evidence="2 7" id="KW-0813">Transport</keyword>
<feature type="transmembrane region" description="Helical" evidence="7">
    <location>
        <begin position="138"/>
        <end position="162"/>
    </location>
</feature>
<gene>
    <name evidence="9" type="ORF">IAB51_03465</name>
</gene>
<feature type="transmembrane region" description="Helical" evidence="7">
    <location>
        <begin position="262"/>
        <end position="281"/>
    </location>
</feature>
<name>A0A9D1JYS2_9FIRM</name>
<dbReference type="PROSITE" id="PS50928">
    <property type="entry name" value="ABC_TM1"/>
    <property type="match status" value="1"/>
</dbReference>
<keyword evidence="3" id="KW-1003">Cell membrane</keyword>
<dbReference type="InterPro" id="IPR035906">
    <property type="entry name" value="MetI-like_sf"/>
</dbReference>
<dbReference type="GO" id="GO:0005886">
    <property type="term" value="C:plasma membrane"/>
    <property type="evidence" value="ECO:0007669"/>
    <property type="project" value="UniProtKB-SubCell"/>
</dbReference>
<dbReference type="InterPro" id="IPR000515">
    <property type="entry name" value="MetI-like"/>
</dbReference>
<dbReference type="Gene3D" id="1.10.3720.10">
    <property type="entry name" value="MetI-like"/>
    <property type="match status" value="1"/>
</dbReference>
<reference evidence="9" key="2">
    <citation type="journal article" date="2021" name="PeerJ">
        <title>Extensive microbial diversity within the chicken gut microbiome revealed by metagenomics and culture.</title>
        <authorList>
            <person name="Gilroy R."/>
            <person name="Ravi A."/>
            <person name="Getino M."/>
            <person name="Pursley I."/>
            <person name="Horton D.L."/>
            <person name="Alikhan N.F."/>
            <person name="Baker D."/>
            <person name="Gharbi K."/>
            <person name="Hall N."/>
            <person name="Watson M."/>
            <person name="Adriaenssens E.M."/>
            <person name="Foster-Nyarko E."/>
            <person name="Jarju S."/>
            <person name="Secka A."/>
            <person name="Antonio M."/>
            <person name="Oren A."/>
            <person name="Chaudhuri R.R."/>
            <person name="La Ragione R."/>
            <person name="Hildebrand F."/>
            <person name="Pallen M.J."/>
        </authorList>
    </citation>
    <scope>NUCLEOTIDE SEQUENCE</scope>
    <source>
        <strain evidence="9">CHK199-13235</strain>
    </source>
</reference>
<evidence type="ECO:0000256" key="7">
    <source>
        <dbReference type="RuleBase" id="RU363032"/>
    </source>
</evidence>
<dbReference type="GO" id="GO:0055085">
    <property type="term" value="P:transmembrane transport"/>
    <property type="evidence" value="ECO:0007669"/>
    <property type="project" value="InterPro"/>
</dbReference>
<dbReference type="AlphaFoldDB" id="A0A9D1JYS2"/>
<comment type="similarity">
    <text evidence="7">Belongs to the binding-protein-dependent transport system permease family.</text>
</comment>
<dbReference type="Proteomes" id="UP000824002">
    <property type="component" value="Unassembled WGS sequence"/>
</dbReference>
<evidence type="ECO:0000256" key="2">
    <source>
        <dbReference type="ARBA" id="ARBA00022448"/>
    </source>
</evidence>
<evidence type="ECO:0000256" key="1">
    <source>
        <dbReference type="ARBA" id="ARBA00004651"/>
    </source>
</evidence>
<dbReference type="SUPFAM" id="SSF161098">
    <property type="entry name" value="MetI-like"/>
    <property type="match status" value="1"/>
</dbReference>
<dbReference type="Pfam" id="PF00528">
    <property type="entry name" value="BPD_transp_1"/>
    <property type="match status" value="1"/>
</dbReference>
<feature type="domain" description="ABC transmembrane type-1" evidence="8">
    <location>
        <begin position="75"/>
        <end position="275"/>
    </location>
</feature>
<evidence type="ECO:0000256" key="4">
    <source>
        <dbReference type="ARBA" id="ARBA00022692"/>
    </source>
</evidence>
<evidence type="ECO:0000313" key="10">
    <source>
        <dbReference type="Proteomes" id="UP000824002"/>
    </source>
</evidence>
<keyword evidence="5 7" id="KW-1133">Transmembrane helix</keyword>
<keyword evidence="6 7" id="KW-0472">Membrane</keyword>
<keyword evidence="4 7" id="KW-0812">Transmembrane</keyword>
<dbReference type="CDD" id="cd06261">
    <property type="entry name" value="TM_PBP2"/>
    <property type="match status" value="1"/>
</dbReference>
<feature type="transmembrane region" description="Helical" evidence="7">
    <location>
        <begin position="12"/>
        <end position="32"/>
    </location>
</feature>
<feature type="transmembrane region" description="Helical" evidence="7">
    <location>
        <begin position="196"/>
        <end position="218"/>
    </location>
</feature>
<proteinExistence type="inferred from homology"/>
<dbReference type="EMBL" id="DVJP01000027">
    <property type="protein sequence ID" value="HIS75849.1"/>
    <property type="molecule type" value="Genomic_DNA"/>
</dbReference>